<evidence type="ECO:0000313" key="1">
    <source>
        <dbReference type="EMBL" id="CCM01409.1"/>
    </source>
</evidence>
<keyword evidence="2" id="KW-1185">Reference proteome</keyword>
<accession>J4H2F0</accession>
<dbReference type="RefSeq" id="XP_012180692.1">
    <property type="nucleotide sequence ID" value="XM_012325302.1"/>
</dbReference>
<evidence type="ECO:0008006" key="3">
    <source>
        <dbReference type="Google" id="ProtNLM"/>
    </source>
</evidence>
<name>J4H2F0_9APHY</name>
<dbReference type="OrthoDB" id="3249754at2759"/>
<dbReference type="EMBL" id="HE797031">
    <property type="protein sequence ID" value="CCM01409.1"/>
    <property type="molecule type" value="Genomic_DNA"/>
</dbReference>
<evidence type="ECO:0000313" key="2">
    <source>
        <dbReference type="Proteomes" id="UP000006352"/>
    </source>
</evidence>
<dbReference type="Proteomes" id="UP000006352">
    <property type="component" value="Unassembled WGS sequence"/>
</dbReference>
<dbReference type="InParanoid" id="J4H2F0"/>
<gene>
    <name evidence="1" type="ORF">FIBRA_03460</name>
</gene>
<dbReference type="AlphaFoldDB" id="J4H2F0"/>
<protein>
    <recommendedName>
        <fullName evidence="3">F-box domain-containing protein</fullName>
    </recommendedName>
</protein>
<dbReference type="HOGENOM" id="CLU_806789_0_0_1"/>
<proteinExistence type="predicted"/>
<dbReference type="GeneID" id="24096320"/>
<sequence>MSCSLCRLPFTATPRSQNLRPLPPGTLTEKQYNYLQWGFVLGRNVPGGCLIMEYFQTGTFGNRPQIPLIINVAWESEAGTIVALHTVCATILREMFEATDLSFKSIIQLCLIEQVLGPTQRGPNAGRFKDFDYEAVGQDKVDTRPFWKLNAKTEMYEFDWATFKACGLDWTLSRPDVFPRFHSNVSPQRLVLAFDASTQESVLTRQPFDILHLLLPYFTNKSFVALLSTCRFFRYHALTTFQPQARTRVLGLGWAVPLPAEYAEACRSLLYKHEHKVAAATSIPMAHPEHSSMHGDWFLYLSQVHRMPALRARRRIWDLSAAIRREYTTRHACSEYADIRNADGTTVKSKARKYLEEFMGQMYMMTSLLNKS</sequence>
<reference evidence="1 2" key="1">
    <citation type="journal article" date="2012" name="Appl. Environ. Microbiol.">
        <title>Short-read sequencing for genomic analysis of the brown rot fungus Fibroporia radiculosa.</title>
        <authorList>
            <person name="Tang J.D."/>
            <person name="Perkins A.D."/>
            <person name="Sonstegard T.S."/>
            <person name="Schroeder S.G."/>
            <person name="Burgess S.C."/>
            <person name="Diehl S.V."/>
        </authorList>
    </citation>
    <scope>NUCLEOTIDE SEQUENCE [LARGE SCALE GENOMIC DNA]</scope>
    <source>
        <strain evidence="1 2">TFFH 294</strain>
    </source>
</reference>
<organism evidence="1 2">
    <name type="scientific">Fibroporia radiculosa</name>
    <dbReference type="NCBI Taxonomy" id="599839"/>
    <lineage>
        <taxon>Eukaryota</taxon>
        <taxon>Fungi</taxon>
        <taxon>Dikarya</taxon>
        <taxon>Basidiomycota</taxon>
        <taxon>Agaricomycotina</taxon>
        <taxon>Agaricomycetes</taxon>
        <taxon>Polyporales</taxon>
        <taxon>Fibroporiaceae</taxon>
        <taxon>Fibroporia</taxon>
    </lineage>
</organism>